<name>A0A9C7GWG9_9VIRU</name>
<evidence type="ECO:0000256" key="7">
    <source>
        <dbReference type="SAM" id="MobiDB-lite"/>
    </source>
</evidence>
<dbReference type="PROSITE" id="PS50525">
    <property type="entry name" value="RDRP_SSRNA_NEG_SEG"/>
    <property type="match status" value="1"/>
</dbReference>
<protein>
    <recommendedName>
        <fullName evidence="2">RNA-directed RNA polymerase L</fullName>
        <ecNumber evidence="1">2.7.7.48</ecNumber>
    </recommendedName>
    <alternativeName>
        <fullName evidence="4">Large structural protein</fullName>
    </alternativeName>
    <alternativeName>
        <fullName evidence="6">Replicase</fullName>
    </alternativeName>
    <alternativeName>
        <fullName evidence="5">Transcriptase</fullName>
    </alternativeName>
</protein>
<sequence>MGDSETDEQTGNQHLDENPMFTEGQEIDADDEVGEICINADGDEEENEEEENEEDEEDGENEEEEEEEEEEENEVETDPIGSDDDAFENIEQIPFVDEEEILEPNSPRDPQNIEELPTSHCCRYLLKSPEEFEFYYDDNKMMSLIKTDFNLNLECIVNEIRNVTAICDNHSHALSDNSKMNILDAFIRNRHEVLSNKAMDCIGMGMGKTDVRFNEVFPIASKRTPDFITKVENQSQNENKYVIIEFTAVSDVEKAAIRKGDTSRGYVSKYSNEISQIETLGFEVNYIVVIFDVFDPNNSEHEDKMKEMGLILGKEIDTVKLKSLNFLRKEYCESTRRINKNLSSFYNVLFGDPYSLSNPSRFEDLEIFGEPEKEYKGKYVSVGISNGIYDRIVSFWPRMIGCLNRYVRFNDESDHISLCFNFSKNNFDFQKNKRKLGSTAAEWYEPIYKNWYTWVIERMKFVNQNVEVSRPKSDFEFFNYEKDKVSVSILSERNPNYFFNEHPSSTRVEEGVKLIDFSTQLESRRLNSLKSKYEDEDYEDKIINALTKFDENINDLTTFSSSIRGFEVRPLCSYRVSEKSFQIAVESYKKKLDKENEKGEKVIVDWVKQPFIYPLYKATPDCFVSYRDRPSNIDDLMKQNFGGYTNTIIETCARKDFQWGTRSIDNIPERDGLQKELAVLQRSVTDRLKTLHREKMKACPEGEKVGFPKMKELPDHDEVKKKISDVSSKIREIDKSKKHSKKVGVIKLTSKNRTPTGDLFRKEMSHFKSKEVVSNYKGVGNNHDFKNYDQVFKNLIEILLMPSLCKPEESIYNEYVSEDCRLLEDLKNSYVDHYSNKKKMLEGTNLYSSCCFISRLCHTLLYLSQTTFNTDNICVDNLGTTNSVLLVKGGKKIFPTKRSKLFRLIFPTYRSVCNLYFSPGSSTSFETFKIGGLDYIVTPWMNLHETVLTDGLTIHSKVMGFSILSNDPGIDFLDSMRPLMFNILLCLHNRRQTETMLHNLRYVFMNCMSEISAIEEMLQEFAGFNYDFFQFWVRGCLNENFLKFSKSLKSLHDNYGNKNIKGGLLSMDLRHPFTGYPIKTLNDLAYGVYSTYLMSKAPTTQSLEQVSNMKSILETHDEFCREKGDDYKNCFVTLDGKSLEEYYNELFKSDFNFDPKFCVTIGKFFGDSLSQIENLNTMQQKWDRILDESWDEMSNTKGLRGSGDSDFFGSKGYYVVYKSCLEKDPGMIDKIKDIIFSEKSESHKRTEIGEVNQTYRQKYSDENFDEVVFHVVDKKQRGGKREIYVMDMDTKIHQQTIEKFSASICKLLPSEMISIPSNKRLSSVHSKVFEDVRESKEKYYWVLDCRKWAPKSVIEKFMLFLSGARESLPSSFVYHSYNFFNLLRNKKVYTRKYVQKIISKNSRYPEHMKNYLIEDKEKDGYFLNMKHSWVMGIFNYFSSMMHVATQMYSSHIIRRVSITKYDSTTILHMIAHSDDSAGRLLTDNSLHLYRSSLYYEIMMHSSNHLLSKKKCNQGKIYYEFLSILYIGGELLSLLSKFIGVFNFHPSDKGYCVDINDSYSKCVELILNGATLSQSYIAMKIQSEIIHRFYFNSSPGSKSYDLPTNLMGVPDPHPLMVLIMGSDADTFRIMSKMDDAQKNLLVNISEFLAPLGSNESGFFNTFITQNPVRKNKKLKEMVDEYEIPDEIKNSWTLNNVSFKNTGMNCIQFISKLSDPSFISALQDETIVRRISRAFYHRSHNTTKTAIGLLNPKEILEAITILRTGEALGFENLKEPYKEILSSIREETKYKSDIKIKYYDLLFGFLYNENKMLYKYFDMINFDKKSLLDFQKTCKPIYMKIQKTTEECPVDFDPSVLVSWVKEPQYRWALPNFKGLKLSEDFLRNAVNELGINIEDMDEQHLFKICRKIKRKSTSEYYCYSNMPGGIREITTYQDFLGFLSHNSFSGKYINGLNIQFGKTLNLPLDSLNKDFELPDIRWTNSFLLLFSAILKSDDFEEKILELNVDSPYFIYQRERTMYELFDELQDYWIKRPSYLHYFKTMFAACESMLNRNEYVSSDILVGTSFHCFIKRQFMVDNVWLGVGKMFVSVGTISLVLVIRNISISHLIINTGNHTFTKGEIEYLNMCLVQSNLPTLNQSMKPVMMENRNKICFGIDGNGYYHIGISNEFVACLECLYSNNLDTYLSNPQIGVCKSIKRGKYLWTYDQEGTKVDYVLNFYPYEPTESTNLLRTLIIDSKKNREILMGKQGDSTNILLEMCYKELDLELNADFNEILIAPTHTKIYKILQMCKRLRLCEVNFPEVIQGNSPARSGSFLLAMINYSKHDRNFDFRWQHTTTPEYLAMKSSQSDSFVTELLENIRAKYYSWYDSDDRRQICKSLMSIQKNLSSIEGEKDFVSAACTWGFVGVSGAIDELENTSKVENFQSIRFFQKENPFSSHFSGVFLKLLKAIFKTLKESLNTHLPSFKTEPLEWFRIDSQNLNYHIMSIIHSIVLLYYNPDPTRLNLFGCHNYIIKVFLTEIMRNENIIKNFEENIRCEYFLSRLPVRLGLEKEWLIVFNTLLKTHLEYNKVEERLKYETAIQRDSNFELPFVKTKNILSDYGIKISASKVYHQGAISRQMLDYLLTPRRLEYENQTVYMKMEKVDLSGNRDVQYNKDYWVKHPLSECFLDSDDFEDMEMELQSEEPDLDEIERVLEEGEVKNKYDYEGLKRVKISVRGRLKDVLKLNFKLLTMFGSGMSDDYLNKIRQSGENIIIMSDNINISLLMSDCQDFMFFRSLEEYWIDQSITYPRYTFFLVITRRFKLISFWEKYLNSVFINQEEKDWICCCEQYSFNSEIGSIRRSEVIGGEMNWIDLIDRMNKQKEEEEEEKKKEEEERTKSGGEASTSKSEEKRRNLYEIVMNSVLDDEVKEKIKRMLLEEDIEPSLDRNTRSLEELIEIVLTEDSDKIIEGLRSKLIKLKETPISQEEQEMLYQVPSVFGGGKQRRGAKKMNLLKDPELIAEFECIQPGLIWLIVTGGLFIGQKMLKRWKNQMKIYSKLMKDLKNNKKGKIFLLNMCRMFLNDANTSTDEDSCKEIWDGLYDKVAVLMIDDEEEDDSEDDIFKDPTGGRIRYGISGEHNLYTG</sequence>
<dbReference type="GO" id="GO:0003968">
    <property type="term" value="F:RNA-directed RNA polymerase activity"/>
    <property type="evidence" value="ECO:0007669"/>
    <property type="project" value="UniProtKB-KW"/>
</dbReference>
<feature type="compositionally biased region" description="Acidic residues" evidence="7">
    <location>
        <begin position="25"/>
        <end position="34"/>
    </location>
</feature>
<feature type="compositionally biased region" description="Basic and acidic residues" evidence="7">
    <location>
        <begin position="2861"/>
        <end position="2878"/>
    </location>
</feature>
<dbReference type="EC" id="2.7.7.48" evidence="1"/>
<evidence type="ECO:0000256" key="4">
    <source>
        <dbReference type="ARBA" id="ARBA00030285"/>
    </source>
</evidence>
<dbReference type="InterPro" id="IPR007322">
    <property type="entry name" value="RNA_pol_bunyavir"/>
</dbReference>
<feature type="compositionally biased region" description="Acidic residues" evidence="7">
    <location>
        <begin position="41"/>
        <end position="88"/>
    </location>
</feature>
<gene>
    <name evidence="9" type="primary">RNA-dependent RNA polymerase</name>
</gene>
<keyword evidence="9" id="KW-0548">Nucleotidyltransferase</keyword>
<feature type="domain" description="RdRp catalytic" evidence="8">
    <location>
        <begin position="1325"/>
        <end position="1512"/>
    </location>
</feature>
<dbReference type="Pfam" id="PF04196">
    <property type="entry name" value="Bunya_RdRp"/>
    <property type="match status" value="1"/>
</dbReference>
<proteinExistence type="predicted"/>
<feature type="region of interest" description="Disordered" evidence="7">
    <location>
        <begin position="1"/>
        <end position="115"/>
    </location>
</feature>
<dbReference type="InterPro" id="IPR007099">
    <property type="entry name" value="RNA-dir_pol_NSvirus"/>
</dbReference>
<keyword evidence="3" id="KW-0808">Transferase</keyword>
<evidence type="ECO:0000256" key="5">
    <source>
        <dbReference type="ARBA" id="ARBA00030436"/>
    </source>
</evidence>
<evidence type="ECO:0000256" key="1">
    <source>
        <dbReference type="ARBA" id="ARBA00012494"/>
    </source>
</evidence>
<dbReference type="GO" id="GO:0039694">
    <property type="term" value="P:viral RNA genome replication"/>
    <property type="evidence" value="ECO:0007669"/>
    <property type="project" value="InterPro"/>
</dbReference>
<reference evidence="9" key="1">
    <citation type="submission" date="2022-11" db="EMBL/GenBank/DDBJ databases">
        <authorList>
            <person name="Mifsud CO J."/>
            <person name="Holmes C E."/>
            <person name="Gallagher V R."/>
            <person name="Geoghegan L J."/>
        </authorList>
    </citation>
    <scope>NUCLEOTIDE SEQUENCE</scope>
</reference>
<evidence type="ECO:0000259" key="8">
    <source>
        <dbReference type="PROSITE" id="PS50525"/>
    </source>
</evidence>
<evidence type="ECO:0000256" key="3">
    <source>
        <dbReference type="ARBA" id="ARBA00022679"/>
    </source>
</evidence>
<dbReference type="PANTHER" id="PTHR36812">
    <property type="entry name" value="NEUROFILAMENT TRIPLET M PROTEIN-LIKE PROTEIN"/>
    <property type="match status" value="1"/>
</dbReference>
<evidence type="ECO:0000313" key="9">
    <source>
        <dbReference type="EMBL" id="CAI5383856.1"/>
    </source>
</evidence>
<evidence type="ECO:0000256" key="6">
    <source>
        <dbReference type="ARBA" id="ARBA00031012"/>
    </source>
</evidence>
<feature type="region of interest" description="Disordered" evidence="7">
    <location>
        <begin position="2861"/>
        <end position="2888"/>
    </location>
</feature>
<dbReference type="PANTHER" id="PTHR36812:SF9">
    <property type="entry name" value="MYB-LIKE PROTEIN X ISOFORM X1"/>
    <property type="match status" value="1"/>
</dbReference>
<keyword evidence="9" id="KW-0696">RNA-directed RNA polymerase</keyword>
<dbReference type="GO" id="GO:0006351">
    <property type="term" value="P:DNA-templated transcription"/>
    <property type="evidence" value="ECO:0007669"/>
    <property type="project" value="InterPro"/>
</dbReference>
<evidence type="ECO:0000256" key="2">
    <source>
        <dbReference type="ARBA" id="ARBA00018602"/>
    </source>
</evidence>
<organism evidence="9">
    <name type="scientific">Aulacomnium heterostichum bunyavirus 1</name>
    <dbReference type="NCBI Taxonomy" id="2933070"/>
    <lineage>
        <taxon>Viruses</taxon>
        <taxon>Riboviria</taxon>
        <taxon>Orthornavirae</taxon>
        <taxon>Negarnaviricota</taxon>
        <taxon>Polyploviricotina</taxon>
        <taxon>Ellioviricetes</taxon>
        <taxon>Bunyavirales</taxon>
    </lineage>
</organism>
<dbReference type="EMBL" id="OX380371">
    <property type="protein sequence ID" value="CAI5383856.1"/>
    <property type="molecule type" value="Genomic_RNA"/>
</dbReference>
<accession>A0A9C7GWG9</accession>